<gene>
    <name evidence="1" type="ORF">F4694_002880</name>
</gene>
<evidence type="ECO:0000313" key="1">
    <source>
        <dbReference type="EMBL" id="NYE06105.1"/>
    </source>
</evidence>
<organism evidence="1 2">
    <name type="scientific">Neobacillus niacini</name>
    <dbReference type="NCBI Taxonomy" id="86668"/>
    <lineage>
        <taxon>Bacteria</taxon>
        <taxon>Bacillati</taxon>
        <taxon>Bacillota</taxon>
        <taxon>Bacilli</taxon>
        <taxon>Bacillales</taxon>
        <taxon>Bacillaceae</taxon>
        <taxon>Neobacillus</taxon>
    </lineage>
</organism>
<dbReference type="InterPro" id="IPR016024">
    <property type="entry name" value="ARM-type_fold"/>
</dbReference>
<dbReference type="PANTHER" id="PTHR34070">
    <property type="entry name" value="ARMADILLO-TYPE FOLD"/>
    <property type="match status" value="1"/>
</dbReference>
<proteinExistence type="predicted"/>
<dbReference type="Proteomes" id="UP000548423">
    <property type="component" value="Unassembled WGS sequence"/>
</dbReference>
<reference evidence="2" key="2">
    <citation type="submission" date="2020-08" db="EMBL/GenBank/DDBJ databases">
        <title>The Agave Microbiome: Exploring the role of microbial communities in plant adaptations to desert environments.</title>
        <authorList>
            <person name="Partida-Martinez L.P."/>
        </authorList>
    </citation>
    <scope>NUCLEOTIDE SEQUENCE [LARGE SCALE GENOMIC DNA]</scope>
    <source>
        <strain evidence="2">AT2.8</strain>
    </source>
</reference>
<protein>
    <submittedName>
        <fullName evidence="1">3-methyladenine DNA glycosylase AlkD</fullName>
    </submittedName>
</protein>
<name>A0A852TDP7_9BACI</name>
<dbReference type="Pfam" id="PF08713">
    <property type="entry name" value="DNA_alkylation"/>
    <property type="match status" value="1"/>
</dbReference>
<accession>A0A852TDP7</accession>
<evidence type="ECO:0000313" key="2">
    <source>
        <dbReference type="Proteomes" id="UP000548423"/>
    </source>
</evidence>
<reference evidence="2" key="1">
    <citation type="submission" date="2020-07" db="EMBL/GenBank/DDBJ databases">
        <authorList>
            <person name="Partida-Martinez L."/>
            <person name="Huntemann M."/>
            <person name="Clum A."/>
            <person name="Wang J."/>
            <person name="Palaniappan K."/>
            <person name="Ritter S."/>
            <person name="Chen I.-M."/>
            <person name="Stamatis D."/>
            <person name="Reddy T."/>
            <person name="O'Malley R."/>
            <person name="Daum C."/>
            <person name="Shapiro N."/>
            <person name="Ivanova N."/>
            <person name="Kyrpides N."/>
            <person name="Woyke T."/>
        </authorList>
    </citation>
    <scope>NUCLEOTIDE SEQUENCE [LARGE SCALE GENOMIC DNA]</scope>
    <source>
        <strain evidence="2">AT2.8</strain>
    </source>
</reference>
<dbReference type="Gene3D" id="1.20.1660.10">
    <property type="entry name" value="Hypothetical protein (EF3068)"/>
    <property type="match status" value="1"/>
</dbReference>
<dbReference type="CDD" id="cd07064">
    <property type="entry name" value="AlkD_like_1"/>
    <property type="match status" value="1"/>
</dbReference>
<dbReference type="EMBL" id="JACCBX010000005">
    <property type="protein sequence ID" value="NYE06105.1"/>
    <property type="molecule type" value="Genomic_DNA"/>
</dbReference>
<dbReference type="AlphaFoldDB" id="A0A852TDP7"/>
<dbReference type="SUPFAM" id="SSF48371">
    <property type="entry name" value="ARM repeat"/>
    <property type="match status" value="1"/>
</dbReference>
<sequence length="221" mass="25890">MSNEIEILAALFEENRNEENAGPMKKYMKDHFPFLGIKSPLRKELEKQFFKETGILKEPFDKDFVTGLWEKDEREYHYTAITYIGKFIKKLPKEVIPFLEKLITTKSWWDSVDSIAPLVGELARKYPEVIEETIDGWSVNDNFWLRRSAILLQLKYKQQTNESLLYDYIVKNADSKEFFIQKAIGWALREYSKTNPISVKAFIEGNKLAPLSVREGSKYVS</sequence>
<dbReference type="Gene3D" id="1.25.40.290">
    <property type="entry name" value="ARM repeat domains"/>
    <property type="match status" value="1"/>
</dbReference>
<comment type="caution">
    <text evidence="1">The sequence shown here is derived from an EMBL/GenBank/DDBJ whole genome shotgun (WGS) entry which is preliminary data.</text>
</comment>
<dbReference type="PANTHER" id="PTHR34070:SF1">
    <property type="entry name" value="DNA ALKYLATION REPAIR PROTEIN"/>
    <property type="match status" value="1"/>
</dbReference>
<dbReference type="InterPro" id="IPR014825">
    <property type="entry name" value="DNA_alkylation"/>
</dbReference>